<protein>
    <recommendedName>
        <fullName evidence="2">DUF4136 domain-containing protein</fullName>
    </recommendedName>
</protein>
<name>R1GWD8_9GAMM</name>
<organism evidence="3 4">
    <name type="scientific">Aeromonas molluscorum 848</name>
    <dbReference type="NCBI Taxonomy" id="1268236"/>
    <lineage>
        <taxon>Bacteria</taxon>
        <taxon>Pseudomonadati</taxon>
        <taxon>Pseudomonadota</taxon>
        <taxon>Gammaproteobacteria</taxon>
        <taxon>Aeromonadales</taxon>
        <taxon>Aeromonadaceae</taxon>
        <taxon>Aeromonas</taxon>
    </lineage>
</organism>
<accession>R1GWD8</accession>
<evidence type="ECO:0000259" key="2">
    <source>
        <dbReference type="Pfam" id="PF13590"/>
    </source>
</evidence>
<dbReference type="Pfam" id="PF13590">
    <property type="entry name" value="DUF4136"/>
    <property type="match status" value="1"/>
</dbReference>
<evidence type="ECO:0000313" key="4">
    <source>
        <dbReference type="Proteomes" id="UP000013526"/>
    </source>
</evidence>
<gene>
    <name evidence="3" type="ORF">G113_06539</name>
</gene>
<dbReference type="Proteomes" id="UP000013526">
    <property type="component" value="Unassembled WGS sequence"/>
</dbReference>
<feature type="signal peptide" evidence="1">
    <location>
        <begin position="1"/>
        <end position="26"/>
    </location>
</feature>
<dbReference type="PROSITE" id="PS51257">
    <property type="entry name" value="PROKAR_LIPOPROTEIN"/>
    <property type="match status" value="1"/>
</dbReference>
<dbReference type="RefSeq" id="WP_005896725.1">
    <property type="nucleotide sequence ID" value="NZ_AQGQ01000027.1"/>
</dbReference>
<reference evidence="3 4" key="1">
    <citation type="journal article" date="2013" name="Genome Announc.">
        <title>Draft Genome Sequence of Aeromonas molluscorum Strain 848TT, Isolated from Bivalve Molluscs.</title>
        <authorList>
            <person name="Spataro N."/>
            <person name="Farfan M."/>
            <person name="Albarral V."/>
            <person name="Sanglas A."/>
            <person name="Loren J.G."/>
            <person name="Fuste M.C."/>
            <person name="Bosch E."/>
        </authorList>
    </citation>
    <scope>NUCLEOTIDE SEQUENCE [LARGE SCALE GENOMIC DNA]</scope>
    <source>
        <strain evidence="3 4">848</strain>
    </source>
</reference>
<evidence type="ECO:0000256" key="1">
    <source>
        <dbReference type="SAM" id="SignalP"/>
    </source>
</evidence>
<sequence>MPKALKKLSALMLLGVLGGCSSGHQAPVVDMGTQVIRPASHWPFPAQPRYALAEQYQYSGASTEGWLEPIQQAVSRELDAKGWRSAPLDEADVWVAIGVAGAQDISDDELFARLGMNPGVQAKAGERKGTLAIILLDRQKQEAVWSSAIQLTTDSAIPESERATFSQELATKMLDKLP</sequence>
<feature type="chain" id="PRO_5004349690" description="DUF4136 domain-containing protein" evidence="1">
    <location>
        <begin position="27"/>
        <end position="178"/>
    </location>
</feature>
<keyword evidence="1" id="KW-0732">Signal</keyword>
<dbReference type="EMBL" id="AQGQ01000027">
    <property type="protein sequence ID" value="EOD55890.1"/>
    <property type="molecule type" value="Genomic_DNA"/>
</dbReference>
<evidence type="ECO:0000313" key="3">
    <source>
        <dbReference type="EMBL" id="EOD55890.1"/>
    </source>
</evidence>
<proteinExistence type="predicted"/>
<dbReference type="AlphaFoldDB" id="R1GWD8"/>
<dbReference type="InterPro" id="IPR025411">
    <property type="entry name" value="DUF4136"/>
</dbReference>
<dbReference type="OrthoDB" id="5586908at2"/>
<comment type="caution">
    <text evidence="3">The sequence shown here is derived from an EMBL/GenBank/DDBJ whole genome shotgun (WGS) entry which is preliminary data.</text>
</comment>
<feature type="domain" description="DUF4136" evidence="2">
    <location>
        <begin position="49"/>
        <end position="178"/>
    </location>
</feature>
<dbReference type="PATRIC" id="fig|1268236.3.peg.1299"/>
<keyword evidence="4" id="KW-1185">Reference proteome</keyword>